<evidence type="ECO:0000256" key="1">
    <source>
        <dbReference type="SAM" id="SignalP"/>
    </source>
</evidence>
<protein>
    <submittedName>
        <fullName evidence="3">LysM domain-containing protein</fullName>
    </submittedName>
</protein>
<dbReference type="InterPro" id="IPR052196">
    <property type="entry name" value="Bact_Kbp"/>
</dbReference>
<keyword evidence="1" id="KW-0732">Signal</keyword>
<feature type="domain" description="LysM" evidence="2">
    <location>
        <begin position="35"/>
        <end position="83"/>
    </location>
</feature>
<dbReference type="SUPFAM" id="SSF54106">
    <property type="entry name" value="LysM domain"/>
    <property type="match status" value="1"/>
</dbReference>
<feature type="signal peptide" evidence="1">
    <location>
        <begin position="1"/>
        <end position="23"/>
    </location>
</feature>
<evidence type="ECO:0000313" key="4">
    <source>
        <dbReference type="Proteomes" id="UP000250928"/>
    </source>
</evidence>
<dbReference type="PROSITE" id="PS51782">
    <property type="entry name" value="LYSM"/>
    <property type="match status" value="1"/>
</dbReference>
<dbReference type="PANTHER" id="PTHR34700">
    <property type="entry name" value="POTASSIUM BINDING PROTEIN KBP"/>
    <property type="match status" value="1"/>
</dbReference>
<dbReference type="AlphaFoldDB" id="A0A6N4E3R0"/>
<evidence type="ECO:0000313" key="3">
    <source>
        <dbReference type="EMBL" id="PUE05181.1"/>
    </source>
</evidence>
<dbReference type="PANTHER" id="PTHR34700:SF4">
    <property type="entry name" value="PHAGE-LIKE ELEMENT PBSX PROTEIN XKDP"/>
    <property type="match status" value="1"/>
</dbReference>
<dbReference type="EMBL" id="PQCO01000094">
    <property type="protein sequence ID" value="PUE05181.1"/>
    <property type="molecule type" value="Genomic_DNA"/>
</dbReference>
<feature type="chain" id="PRO_5026844811" evidence="1">
    <location>
        <begin position="24"/>
        <end position="346"/>
    </location>
</feature>
<dbReference type="InterPro" id="IPR018392">
    <property type="entry name" value="LysM"/>
</dbReference>
<gene>
    <name evidence="3" type="ORF">C3L24_01805</name>
</gene>
<proteinExistence type="predicted"/>
<evidence type="ECO:0000259" key="2">
    <source>
        <dbReference type="PROSITE" id="PS51782"/>
    </source>
</evidence>
<dbReference type="Pfam" id="PF01476">
    <property type="entry name" value="LysM"/>
    <property type="match status" value="1"/>
</dbReference>
<dbReference type="CDD" id="cd00118">
    <property type="entry name" value="LysM"/>
    <property type="match status" value="1"/>
</dbReference>
<dbReference type="Gene3D" id="3.10.350.10">
    <property type="entry name" value="LysM domain"/>
    <property type="match status" value="1"/>
</dbReference>
<dbReference type="InterPro" id="IPR036779">
    <property type="entry name" value="LysM_dom_sf"/>
</dbReference>
<name>A0A6N4E3R0_9GAMM</name>
<comment type="caution">
    <text evidence="3">The sequence shown here is derived from an EMBL/GenBank/DDBJ whole genome shotgun (WGS) entry which is preliminary data.</text>
</comment>
<organism evidence="3 4">
    <name type="scientific">Candidatus Sedimenticola endophacoides</name>
    <dbReference type="NCBI Taxonomy" id="2548426"/>
    <lineage>
        <taxon>Bacteria</taxon>
        <taxon>Pseudomonadati</taxon>
        <taxon>Pseudomonadota</taxon>
        <taxon>Gammaproteobacteria</taxon>
        <taxon>Chromatiales</taxon>
        <taxon>Sedimenticolaceae</taxon>
        <taxon>Sedimenticola</taxon>
    </lineage>
</organism>
<accession>A0A6N4E3R0</accession>
<sequence>MPSARHQLISLLLGLTLTWGATAADTVAVNPAHPDRYTVVRGDTLWDIAGRFLREPWRWPEVWHVNPQIRNPHLIYPGDIITMTWVNGQPRLSLQPGSTVKLTPEVRSTPLDGAIPAIPVDAVRQFLSRPFVVDQQSLDQAPYVVHFADGHILGSTNIKAYIRAIETKEHLQYHVVRPGKPYRDGESGELLGYEALFVGNAELQRIGDPATVLLTGMQLETVIGDRLFPADEDVPLETFYPKAPDQQIEGRIISVLNGVSQIGQFNVVVLDRGDSDGLAVGDVMNILHKGREVRDVVTPRSDDTVTLPDEPAGTLLVFRTFPRVSFALIMQATRPLNVGDRVINPL</sequence>
<reference evidence="3 4" key="1">
    <citation type="submission" date="2018-01" db="EMBL/GenBank/DDBJ databases">
        <title>Novel co-symbiosis in the lucinid bivalve Phacoides pectinatus.</title>
        <authorList>
            <person name="Lim S.J."/>
            <person name="Davis B.G."/>
            <person name="Gill D.E."/>
            <person name="Engel A.S."/>
            <person name="Anderson L.C."/>
            <person name="Campbell B.J."/>
        </authorList>
    </citation>
    <scope>NUCLEOTIDE SEQUENCE [LARGE SCALE GENOMIC DNA]</scope>
    <source>
        <strain evidence="3">N3_P5</strain>
    </source>
</reference>
<dbReference type="Proteomes" id="UP000250928">
    <property type="component" value="Unassembled WGS sequence"/>
</dbReference>